<dbReference type="GO" id="GO:0004691">
    <property type="term" value="F:cAMP-dependent protein kinase activity"/>
    <property type="evidence" value="ECO:0007669"/>
    <property type="project" value="TreeGrafter"/>
</dbReference>
<feature type="compositionally biased region" description="Polar residues" evidence="6">
    <location>
        <begin position="1"/>
        <end position="22"/>
    </location>
</feature>
<accession>A0AAW1R4H4</accession>
<dbReference type="InterPro" id="IPR014710">
    <property type="entry name" value="RmlC-like_jellyroll"/>
</dbReference>
<dbReference type="InterPro" id="IPR018490">
    <property type="entry name" value="cNMP-bd_dom_sf"/>
</dbReference>
<dbReference type="Proteomes" id="UP001489004">
    <property type="component" value="Unassembled WGS sequence"/>
</dbReference>
<dbReference type="PANTHER" id="PTHR24353:SF127">
    <property type="entry name" value="PROTEIN PHOSPHATASE 2C AND CYCLIC NUCLEOTIDE-BINDING_KINASE DOMAIN-CONTAINING PROTEIN"/>
    <property type="match status" value="1"/>
</dbReference>
<evidence type="ECO:0000256" key="2">
    <source>
        <dbReference type="ARBA" id="ARBA00022679"/>
    </source>
</evidence>
<dbReference type="PANTHER" id="PTHR24353">
    <property type="entry name" value="CYCLIC NUCLEOTIDE-DEPENDENT PROTEIN KINASE"/>
    <property type="match status" value="1"/>
</dbReference>
<evidence type="ECO:0000259" key="8">
    <source>
        <dbReference type="PROSITE" id="PS50042"/>
    </source>
</evidence>
<feature type="domain" description="Protein kinase" evidence="7">
    <location>
        <begin position="459"/>
        <end position="706"/>
    </location>
</feature>
<dbReference type="InterPro" id="IPR018488">
    <property type="entry name" value="cNMP-bd_CS"/>
</dbReference>
<dbReference type="Gene3D" id="2.60.120.10">
    <property type="entry name" value="Jelly Rolls"/>
    <property type="match status" value="2"/>
</dbReference>
<dbReference type="SUPFAM" id="SSF51206">
    <property type="entry name" value="cAMP-binding domain-like"/>
    <property type="match status" value="2"/>
</dbReference>
<keyword evidence="4" id="KW-0418">Kinase</keyword>
<proteinExistence type="predicted"/>
<evidence type="ECO:0000256" key="4">
    <source>
        <dbReference type="ARBA" id="ARBA00022777"/>
    </source>
</evidence>
<evidence type="ECO:0000259" key="7">
    <source>
        <dbReference type="PROSITE" id="PS50011"/>
    </source>
</evidence>
<evidence type="ECO:0000313" key="9">
    <source>
        <dbReference type="EMBL" id="KAK9828661.1"/>
    </source>
</evidence>
<dbReference type="PRINTS" id="PR00103">
    <property type="entry name" value="CAMPKINASE"/>
</dbReference>
<dbReference type="GO" id="GO:0005952">
    <property type="term" value="C:cAMP-dependent protein kinase complex"/>
    <property type="evidence" value="ECO:0007669"/>
    <property type="project" value="TreeGrafter"/>
</dbReference>
<feature type="region of interest" description="Disordered" evidence="6">
    <location>
        <begin position="1"/>
        <end position="26"/>
    </location>
</feature>
<feature type="compositionally biased region" description="Low complexity" evidence="6">
    <location>
        <begin position="378"/>
        <end position="401"/>
    </location>
</feature>
<keyword evidence="10" id="KW-1185">Reference proteome</keyword>
<dbReference type="Gene3D" id="3.30.200.20">
    <property type="entry name" value="Phosphorylase Kinase, domain 1"/>
    <property type="match status" value="1"/>
</dbReference>
<dbReference type="SUPFAM" id="SSF56112">
    <property type="entry name" value="Protein kinase-like (PK-like)"/>
    <property type="match status" value="1"/>
</dbReference>
<dbReference type="CDD" id="cd00038">
    <property type="entry name" value="CAP_ED"/>
    <property type="match status" value="2"/>
</dbReference>
<feature type="domain" description="Cyclic nucleotide-binding" evidence="8">
    <location>
        <begin position="194"/>
        <end position="302"/>
    </location>
</feature>
<dbReference type="Pfam" id="PF00027">
    <property type="entry name" value="cNMP_binding"/>
    <property type="match status" value="2"/>
</dbReference>
<dbReference type="InterPro" id="IPR000719">
    <property type="entry name" value="Prot_kinase_dom"/>
</dbReference>
<name>A0AAW1R4H4_9CHLO</name>
<sequence>MNQAVSRKAPNLNTMGSFNGSPRQLKLPGKYRVTEQVKDFIPASTPRKSPEELARLDQACQNNTTLAGLPPASRRALYDAMTLRGVLAGEVVIQQGTPCDCFYVLEQGVFDVICQQPYGQLKRVHTYAEGERGNAFFGEQAVVLDGRLQPAGASVVARTDGILWTLETRLFQALMMRMQKSASAKLEVLRSVSLLQPLTQAQLHALAEALQQDEFAGGECLVQQGDDGDEFFIIDEGEVVCTVQSEMDARLPPQQVLRLEAGQYFGERGLLASARRAANVVALGPVKVWRLTRSAFEEVLGPLQHILDQQGGMKRALSTPNLANSFSVNALAGSASQPNLMANFQGSFNGNRMPYTNGDPGRNFNGLPDPGFPPSPGSNPSFSGSIRPGSPGLQPGLQQQSFTMTHPLPHPNQSFNDGMSCSPGLALSGGPGGWTAVNPLARLSGGAGRGGDLTLDKLMQRGCLFTTGDTALVLMERVKRGDMYTVRLTSIAAAVAQGRQQQVLRAADITRSLLPLAFVPGVTTCLRDSRVLAEVLTTQGLCALGELMFPQPFNEPTVAQLAGSVVLGLESLHSQGIVFRALTADTLVVTQDGDIMLADFRWAKRMLGNTRTYTLCGCPPYMAPELLEPNGHTHAVDFWALGVLIYFLLTGHYPFANPGEAAHAQPMFPPHLSSELVDLVQRLLRRDPARRLGVQGTGPLKAHPWLKGLKWDALQRQQLAPPQALLQRMQHYERMDLAPFSPQPYMGDSSWLAAF</sequence>
<evidence type="ECO:0000256" key="5">
    <source>
        <dbReference type="ARBA" id="ARBA00022840"/>
    </source>
</evidence>
<organism evidence="9 10">
    <name type="scientific">[Myrmecia] bisecta</name>
    <dbReference type="NCBI Taxonomy" id="41462"/>
    <lineage>
        <taxon>Eukaryota</taxon>
        <taxon>Viridiplantae</taxon>
        <taxon>Chlorophyta</taxon>
        <taxon>core chlorophytes</taxon>
        <taxon>Trebouxiophyceae</taxon>
        <taxon>Trebouxiales</taxon>
        <taxon>Trebouxiaceae</taxon>
        <taxon>Myrmecia</taxon>
    </lineage>
</organism>
<dbReference type="InterPro" id="IPR011009">
    <property type="entry name" value="Kinase-like_dom_sf"/>
</dbReference>
<dbReference type="EMBL" id="JALJOR010000001">
    <property type="protein sequence ID" value="KAK9828661.1"/>
    <property type="molecule type" value="Genomic_DNA"/>
</dbReference>
<evidence type="ECO:0000313" key="10">
    <source>
        <dbReference type="Proteomes" id="UP001489004"/>
    </source>
</evidence>
<feature type="region of interest" description="Disordered" evidence="6">
    <location>
        <begin position="351"/>
        <end position="422"/>
    </location>
</feature>
<comment type="caution">
    <text evidence="9">The sequence shown here is derived from an EMBL/GenBank/DDBJ whole genome shotgun (WGS) entry which is preliminary data.</text>
</comment>
<dbReference type="SMART" id="SM00220">
    <property type="entry name" value="S_TKc"/>
    <property type="match status" value="1"/>
</dbReference>
<dbReference type="GO" id="GO:0005524">
    <property type="term" value="F:ATP binding"/>
    <property type="evidence" value="ECO:0007669"/>
    <property type="project" value="UniProtKB-KW"/>
</dbReference>
<dbReference type="PROSITE" id="PS50011">
    <property type="entry name" value="PROTEIN_KINASE_DOM"/>
    <property type="match status" value="1"/>
</dbReference>
<feature type="domain" description="Cyclic nucleotide-binding" evidence="8">
    <location>
        <begin position="65"/>
        <end position="177"/>
    </location>
</feature>
<evidence type="ECO:0008006" key="11">
    <source>
        <dbReference type="Google" id="ProtNLM"/>
    </source>
</evidence>
<dbReference type="PROSITE" id="PS00888">
    <property type="entry name" value="CNMP_BINDING_1"/>
    <property type="match status" value="2"/>
</dbReference>
<dbReference type="Pfam" id="PF00069">
    <property type="entry name" value="Pkinase"/>
    <property type="match status" value="1"/>
</dbReference>
<evidence type="ECO:0000256" key="1">
    <source>
        <dbReference type="ARBA" id="ARBA00022527"/>
    </source>
</evidence>
<protein>
    <recommendedName>
        <fullName evidence="11">cGMP-dependent protein kinase</fullName>
    </recommendedName>
</protein>
<reference evidence="9 10" key="1">
    <citation type="journal article" date="2024" name="Nat. Commun.">
        <title>Phylogenomics reveals the evolutionary origins of lichenization in chlorophyte algae.</title>
        <authorList>
            <person name="Puginier C."/>
            <person name="Libourel C."/>
            <person name="Otte J."/>
            <person name="Skaloud P."/>
            <person name="Haon M."/>
            <person name="Grisel S."/>
            <person name="Petersen M."/>
            <person name="Berrin J.G."/>
            <person name="Delaux P.M."/>
            <person name="Dal Grande F."/>
            <person name="Keller J."/>
        </authorList>
    </citation>
    <scope>NUCLEOTIDE SEQUENCE [LARGE SCALE GENOMIC DNA]</scope>
    <source>
        <strain evidence="9 10">SAG 2043</strain>
    </source>
</reference>
<keyword evidence="2" id="KW-0808">Transferase</keyword>
<dbReference type="PROSITE" id="PS50042">
    <property type="entry name" value="CNMP_BINDING_3"/>
    <property type="match status" value="2"/>
</dbReference>
<dbReference type="PROSITE" id="PS00889">
    <property type="entry name" value="CNMP_BINDING_2"/>
    <property type="match status" value="1"/>
</dbReference>
<dbReference type="AlphaFoldDB" id="A0AAW1R4H4"/>
<evidence type="ECO:0000256" key="3">
    <source>
        <dbReference type="ARBA" id="ARBA00022741"/>
    </source>
</evidence>
<dbReference type="InterPro" id="IPR000595">
    <property type="entry name" value="cNMP-bd_dom"/>
</dbReference>
<evidence type="ECO:0000256" key="6">
    <source>
        <dbReference type="SAM" id="MobiDB-lite"/>
    </source>
</evidence>
<gene>
    <name evidence="9" type="ORF">WJX72_001383</name>
</gene>
<keyword evidence="5" id="KW-0067">ATP-binding</keyword>
<dbReference type="SMART" id="SM00100">
    <property type="entry name" value="cNMP"/>
    <property type="match status" value="2"/>
</dbReference>
<dbReference type="Gene3D" id="1.10.510.10">
    <property type="entry name" value="Transferase(Phosphotransferase) domain 1"/>
    <property type="match status" value="1"/>
</dbReference>
<keyword evidence="1" id="KW-0723">Serine/threonine-protein kinase</keyword>
<keyword evidence="3" id="KW-0547">Nucleotide-binding</keyword>